<dbReference type="InterPro" id="IPR008767">
    <property type="entry name" value="Phage_SPP1_head-tail_adaptor"/>
</dbReference>
<dbReference type="Pfam" id="PF05521">
    <property type="entry name" value="Phage_HCP"/>
    <property type="match status" value="1"/>
</dbReference>
<dbReference type="NCBIfam" id="TIGR01563">
    <property type="entry name" value="gp16_SPP1"/>
    <property type="match status" value="1"/>
</dbReference>
<dbReference type="Proteomes" id="UP000279911">
    <property type="component" value="Unassembled WGS sequence"/>
</dbReference>
<accession>A0A427TEB1</accession>
<dbReference type="InterPro" id="IPR038666">
    <property type="entry name" value="SSP1_head-tail_sf"/>
</dbReference>
<gene>
    <name evidence="1" type="ORF">EJA10_22510</name>
</gene>
<evidence type="ECO:0000313" key="1">
    <source>
        <dbReference type="EMBL" id="RSD21074.1"/>
    </source>
</evidence>
<evidence type="ECO:0000313" key="2">
    <source>
        <dbReference type="Proteomes" id="UP000279911"/>
    </source>
</evidence>
<proteinExistence type="predicted"/>
<dbReference type="Gene3D" id="2.40.10.270">
    <property type="entry name" value="Bacteriophage SPP1 head-tail adaptor protein"/>
    <property type="match status" value="1"/>
</dbReference>
<name>A0A427TEB1_9BACI</name>
<organism evidence="1 2">
    <name type="scientific">Mesobacillus subterraneus</name>
    <dbReference type="NCBI Taxonomy" id="285983"/>
    <lineage>
        <taxon>Bacteria</taxon>
        <taxon>Bacillati</taxon>
        <taxon>Bacillota</taxon>
        <taxon>Bacilli</taxon>
        <taxon>Bacillales</taxon>
        <taxon>Bacillaceae</taxon>
        <taxon>Mesobacillus</taxon>
    </lineage>
</organism>
<comment type="caution">
    <text evidence="1">The sequence shown here is derived from an EMBL/GenBank/DDBJ whole genome shotgun (WGS) entry which is preliminary data.</text>
</comment>
<reference evidence="2" key="1">
    <citation type="submission" date="2018-12" db="EMBL/GenBank/DDBJ databases">
        <title>Bacillus chawlae sp. nov., Bacillus glennii sp. nov., and Bacillus saganii sp. nov. Isolated from the Vehicle Assembly Building at Kennedy Space Center where the Viking Spacecraft were Assembled.</title>
        <authorList>
            <person name="Seuylemezian A."/>
            <person name="Vaishampayan P."/>
        </authorList>
    </citation>
    <scope>NUCLEOTIDE SEQUENCE [LARGE SCALE GENOMIC DNA]</scope>
    <source>
        <strain evidence="2">DSM 13966</strain>
    </source>
</reference>
<dbReference type="AlphaFoldDB" id="A0A427TEB1"/>
<protein>
    <submittedName>
        <fullName evidence="1">Head-tail adaptor protein</fullName>
    </submittedName>
</protein>
<sequence length="116" mass="13764">MQLMVIQMNPARLKQRITLMQQLHQPNSYGEVEESDNTWVNHVTVWADVKFLQGRELFQASQVHNEVTAKILIRYRKDVEPNMRVRYLNRTLDIVSPPINVNEQNRYLELTCKEVI</sequence>
<dbReference type="EMBL" id="RSFW01000037">
    <property type="protein sequence ID" value="RSD21074.1"/>
    <property type="molecule type" value="Genomic_DNA"/>
</dbReference>
<dbReference type="OrthoDB" id="9808209at2"/>